<dbReference type="PROSITE" id="PS51133">
    <property type="entry name" value="ZF_TFIIS_2"/>
    <property type="match status" value="1"/>
</dbReference>
<dbReference type="KEGG" id="hal:VNG_1743C"/>
<dbReference type="Gene3D" id="2.20.25.10">
    <property type="match status" value="1"/>
</dbReference>
<dbReference type="SMART" id="SM00661">
    <property type="entry name" value="RPOL9"/>
    <property type="match status" value="1"/>
</dbReference>
<dbReference type="GO" id="GO:0006351">
    <property type="term" value="P:DNA-templated transcription"/>
    <property type="evidence" value="ECO:0007669"/>
    <property type="project" value="InterPro"/>
</dbReference>
<dbReference type="InterPro" id="IPR001222">
    <property type="entry name" value="Znf_TFIIS"/>
</dbReference>
<evidence type="ECO:0000256" key="7">
    <source>
        <dbReference type="ARBA" id="ARBA00032962"/>
    </source>
</evidence>
<proteinExistence type="inferred from homology"/>
<dbReference type="SUPFAM" id="SSF57783">
    <property type="entry name" value="Zinc beta-ribbon"/>
    <property type="match status" value="1"/>
</dbReference>
<evidence type="ECO:0000256" key="1">
    <source>
        <dbReference type="ARBA" id="ARBA00018272"/>
    </source>
</evidence>
<dbReference type="GO" id="GO:0006355">
    <property type="term" value="P:regulation of DNA-templated transcription"/>
    <property type="evidence" value="ECO:0007669"/>
    <property type="project" value="InterPro"/>
</dbReference>
<dbReference type="PIR" id="B84326">
    <property type="entry name" value="B84326"/>
</dbReference>
<evidence type="ECO:0000259" key="11">
    <source>
        <dbReference type="PROSITE" id="PS51133"/>
    </source>
</evidence>
<evidence type="ECO:0000256" key="6">
    <source>
        <dbReference type="ARBA" id="ARBA00023163"/>
    </source>
</evidence>
<keyword evidence="6 9" id="KW-0804">Transcription</keyword>
<evidence type="ECO:0000256" key="10">
    <source>
        <dbReference type="SAM" id="MobiDB-lite"/>
    </source>
</evidence>
<protein>
    <recommendedName>
        <fullName evidence="1">Transcription factor S</fullName>
    </recommendedName>
    <alternativeName>
        <fullName evidence="7">Transcription elongation factor IIS/RNA polymerase subunit homolog</fullName>
    </alternativeName>
</protein>
<dbReference type="SMART" id="SM00440">
    <property type="entry name" value="ZnF_C2C2"/>
    <property type="match status" value="1"/>
</dbReference>
<feature type="compositionally biased region" description="Basic residues" evidence="10">
    <location>
        <begin position="1"/>
        <end position="36"/>
    </location>
</feature>
<evidence type="ECO:0000256" key="5">
    <source>
        <dbReference type="ARBA" id="ARBA00023015"/>
    </source>
</evidence>
<keyword evidence="2 9" id="KW-0479">Metal-binding</keyword>
<dbReference type="PANTHER" id="PTHR11239">
    <property type="entry name" value="DNA-DIRECTED RNA POLYMERASE"/>
    <property type="match status" value="1"/>
</dbReference>
<dbReference type="InterPro" id="IPR012164">
    <property type="entry name" value="Rpa12/Rpb9/Rpc10/TFS"/>
</dbReference>
<dbReference type="GO" id="GO:0003676">
    <property type="term" value="F:nucleic acid binding"/>
    <property type="evidence" value="ECO:0007669"/>
    <property type="project" value="InterPro"/>
</dbReference>
<dbReference type="PATRIC" id="fig|64091.14.peg.1329"/>
<dbReference type="Proteomes" id="UP000000554">
    <property type="component" value="Chromosome"/>
</dbReference>
<name>Q9HP96_HALSA</name>
<dbReference type="Pfam" id="PF02150">
    <property type="entry name" value="Zn_ribbon_RPB9"/>
    <property type="match status" value="1"/>
</dbReference>
<dbReference type="Pfam" id="PF01096">
    <property type="entry name" value="Zn_ribbon_TFIIS"/>
    <property type="match status" value="1"/>
</dbReference>
<gene>
    <name evidence="12" type="ordered locus">VNG_1743C</name>
</gene>
<comment type="similarity">
    <text evidence="9">Belongs to the archaeal rpoM/eukaryotic RPA12/RPB9/RPC11 RNA polymerase family.</text>
</comment>
<dbReference type="InterPro" id="IPR006288">
    <property type="entry name" value="TFS"/>
</dbReference>
<keyword evidence="13" id="KW-1185">Reference proteome</keyword>
<keyword evidence="5" id="KW-0805">Transcription regulation</keyword>
<sequence>MSRRCSRRCRSPRSTRTRCGRRSRRTPTARRRHRGVQPRPTARRPTTGRRPSWSRVSVMAVRTLPRRRRWAAPTRARRSRRWWTWIISGWLTVRSSPGGRETTRVIFPPTTSNRGMQFCDECGSMMHKQDGEMVCASCGASADSEGSEGFVETASQDTSDVIETSEDAASEGKPTAEETCPECGHGEAWYTIKQTGSADEPPTRFFKCQDCGNRWRDYN</sequence>
<accession>Q9HP96</accession>
<feature type="domain" description="TFIIS-type" evidence="11">
    <location>
        <begin position="176"/>
        <end position="216"/>
    </location>
</feature>
<dbReference type="AlphaFoldDB" id="Q9HP96"/>
<feature type="compositionally biased region" description="Low complexity" evidence="10">
    <location>
        <begin position="38"/>
        <end position="51"/>
    </location>
</feature>
<dbReference type="PaxDb" id="64091-VNG_1743C"/>
<dbReference type="PROSITE" id="PS01030">
    <property type="entry name" value="RNA_POL_M_15KD"/>
    <property type="match status" value="1"/>
</dbReference>
<dbReference type="PANTHER" id="PTHR11239:SF12">
    <property type="entry name" value="DNA-DIRECTED RNA POLYMERASE III SUBUNIT RPC10"/>
    <property type="match status" value="1"/>
</dbReference>
<dbReference type="NCBIfam" id="TIGR01384">
    <property type="entry name" value="TFS_arch"/>
    <property type="match status" value="1"/>
</dbReference>
<dbReference type="InterPro" id="IPR001529">
    <property type="entry name" value="Zn_ribbon_RPB9"/>
</dbReference>
<dbReference type="InterPro" id="IPR019761">
    <property type="entry name" value="DNA-dir_RNA_pol-M_15_CS"/>
</dbReference>
<feature type="region of interest" description="Disordered" evidence="10">
    <location>
        <begin position="1"/>
        <end position="54"/>
    </location>
</feature>
<dbReference type="STRING" id="64091.VNG_1743C"/>
<dbReference type="EMBL" id="AE004437">
    <property type="protein sequence ID" value="AAG19974.1"/>
    <property type="molecule type" value="Genomic_DNA"/>
</dbReference>
<dbReference type="GO" id="GO:0008270">
    <property type="term" value="F:zinc ion binding"/>
    <property type="evidence" value="ECO:0007669"/>
    <property type="project" value="UniProtKB-KW"/>
</dbReference>
<organism evidence="12 13">
    <name type="scientific">Halobacterium salinarum (strain ATCC 700922 / JCM 11081 / NRC-1)</name>
    <name type="common">Halobacterium halobium</name>
    <dbReference type="NCBI Taxonomy" id="64091"/>
    <lineage>
        <taxon>Archaea</taxon>
        <taxon>Methanobacteriati</taxon>
        <taxon>Methanobacteriota</taxon>
        <taxon>Stenosarchaea group</taxon>
        <taxon>Halobacteria</taxon>
        <taxon>Halobacteriales</taxon>
        <taxon>Halobacteriaceae</taxon>
        <taxon>Halobacterium</taxon>
        <taxon>Halobacterium salinarum NRC-34001</taxon>
    </lineage>
</organism>
<evidence type="ECO:0000256" key="8">
    <source>
        <dbReference type="PROSITE-ProRule" id="PRU00472"/>
    </source>
</evidence>
<evidence type="ECO:0000256" key="2">
    <source>
        <dbReference type="ARBA" id="ARBA00022723"/>
    </source>
</evidence>
<feature type="region of interest" description="Disordered" evidence="10">
    <location>
        <begin position="154"/>
        <end position="181"/>
    </location>
</feature>
<evidence type="ECO:0000256" key="9">
    <source>
        <dbReference type="RuleBase" id="RU003474"/>
    </source>
</evidence>
<evidence type="ECO:0000256" key="4">
    <source>
        <dbReference type="ARBA" id="ARBA00022833"/>
    </source>
</evidence>
<evidence type="ECO:0000313" key="13">
    <source>
        <dbReference type="Proteomes" id="UP000000554"/>
    </source>
</evidence>
<dbReference type="GO" id="GO:0003899">
    <property type="term" value="F:DNA-directed RNA polymerase activity"/>
    <property type="evidence" value="ECO:0007669"/>
    <property type="project" value="InterPro"/>
</dbReference>
<keyword evidence="3 8" id="KW-0863">Zinc-finger</keyword>
<evidence type="ECO:0000313" key="12">
    <source>
        <dbReference type="EMBL" id="AAG19974.1"/>
    </source>
</evidence>
<dbReference type="InParanoid" id="Q9HP96"/>
<reference evidence="12 13" key="1">
    <citation type="journal article" date="2000" name="Proc. Natl. Acad. Sci. U.S.A.">
        <title>Genome sequence of Halobacterium species NRC-1.</title>
        <authorList>
            <person name="Ng W.V."/>
            <person name="Kennedy S.P."/>
            <person name="Mahairas G.G."/>
            <person name="Berquist B."/>
            <person name="Pan M."/>
            <person name="Shukla H.D."/>
            <person name="Lasky S.R."/>
            <person name="Baliga N.S."/>
            <person name="Thorsson V."/>
            <person name="Sbrogna J."/>
            <person name="Swartzell S."/>
            <person name="Weir D."/>
            <person name="Hall J."/>
            <person name="Dahl T.A."/>
            <person name="Welti R."/>
            <person name="Goo Y.A."/>
            <person name="Leithauser B."/>
            <person name="Keller K."/>
            <person name="Cruz R."/>
            <person name="Danson M.J."/>
            <person name="Hough D.W."/>
            <person name="Maddocks D.G."/>
            <person name="Jablonski P.E."/>
            <person name="Krebs M.P."/>
            <person name="Angevine C.M."/>
            <person name="Dale H."/>
            <person name="Isenbarger T.A."/>
            <person name="Peck R.F."/>
            <person name="Pohlschroder M."/>
            <person name="Spudich J.L."/>
            <person name="Jung K.W."/>
            <person name="Alam M."/>
            <person name="Freitas T."/>
            <person name="Hou S."/>
            <person name="Daniels C.J."/>
            <person name="Dennis P.P."/>
            <person name="Omer A.D."/>
            <person name="Ebhardt H."/>
            <person name="Lowe T.M."/>
            <person name="Liang P."/>
            <person name="Riley M."/>
            <person name="Hood L."/>
            <person name="DasSarma S."/>
        </authorList>
    </citation>
    <scope>NUCLEOTIDE SEQUENCE [LARGE SCALE GENOMIC DNA]</scope>
    <source>
        <strain evidence="13">ATCC 700922 / JCM 11081 / NRC-1</strain>
    </source>
</reference>
<evidence type="ECO:0000256" key="3">
    <source>
        <dbReference type="ARBA" id="ARBA00022771"/>
    </source>
</evidence>
<keyword evidence="4" id="KW-0862">Zinc</keyword>
<dbReference type="CDD" id="cd10511">
    <property type="entry name" value="Zn-ribbon_TFS"/>
    <property type="match status" value="1"/>
</dbReference>
<dbReference type="HOGENOM" id="CLU_1259070_0_0_2"/>